<evidence type="ECO:0000313" key="2">
    <source>
        <dbReference type="Proteomes" id="UP000253099"/>
    </source>
</evidence>
<dbReference type="Proteomes" id="UP000253099">
    <property type="component" value="Unassembled WGS sequence"/>
</dbReference>
<dbReference type="AlphaFoldDB" id="A0A366M9M7"/>
<dbReference type="EMBL" id="NIZT01000070">
    <property type="protein sequence ID" value="RBQ22430.1"/>
    <property type="molecule type" value="Genomic_DNA"/>
</dbReference>
<comment type="caution">
    <text evidence="1">The sequence shown here is derived from an EMBL/GenBank/DDBJ whole genome shotgun (WGS) entry which is preliminary data.</text>
</comment>
<organism evidence="1 2">
    <name type="scientific">Candidatus Methanobinarius endosymbioticus</name>
    <dbReference type="NCBI Taxonomy" id="2006182"/>
    <lineage>
        <taxon>Archaea</taxon>
        <taxon>Methanobacteriati</taxon>
        <taxon>Methanobacteriota</taxon>
        <taxon>Methanomada group</taxon>
        <taxon>Methanobacteria</taxon>
        <taxon>Methanobacteriales</taxon>
        <taxon>Methanobacteriaceae</taxon>
        <taxon>Candidatus Methanobinarius</taxon>
    </lineage>
</organism>
<protein>
    <submittedName>
        <fullName evidence="1">Uncharacterized protein</fullName>
    </submittedName>
</protein>
<keyword evidence="2" id="KW-1185">Reference proteome</keyword>
<sequence>MVYKTEERPSAGDYKCTECGYELTLNNSNDPLYLHGLNVTI</sequence>
<name>A0A366M9M7_9EURY</name>
<accession>A0A366M9M7</accession>
<reference evidence="1 2" key="1">
    <citation type="submission" date="2018-06" db="EMBL/GenBank/DDBJ databases">
        <title>Genomic insight into two independent archaeal endosymbiosis events.</title>
        <authorList>
            <person name="Lind A.E."/>
            <person name="Lewis W.H."/>
            <person name="Spang A."/>
            <person name="Guy L."/>
            <person name="Embley M.T."/>
            <person name="Ettema T.J.G."/>
        </authorList>
    </citation>
    <scope>NUCLEOTIDE SEQUENCE [LARGE SCALE GENOMIC DNA]</scope>
    <source>
        <strain evidence="1">NOE</strain>
    </source>
</reference>
<proteinExistence type="predicted"/>
<evidence type="ECO:0000313" key="1">
    <source>
        <dbReference type="EMBL" id="RBQ22430.1"/>
    </source>
</evidence>
<gene>
    <name evidence="1" type="ORF">ALNOE001_21880</name>
</gene>